<gene>
    <name evidence="3" type="ORF">D9613_004614</name>
</gene>
<dbReference type="AlphaFoldDB" id="A0A8H4VJJ3"/>
<evidence type="ECO:0000256" key="1">
    <source>
        <dbReference type="SAM" id="MobiDB-lite"/>
    </source>
</evidence>
<comment type="caution">
    <text evidence="3">The sequence shown here is derived from an EMBL/GenBank/DDBJ whole genome shotgun (WGS) entry which is preliminary data.</text>
</comment>
<organism evidence="3 4">
    <name type="scientific">Agrocybe pediades</name>
    <dbReference type="NCBI Taxonomy" id="84607"/>
    <lineage>
        <taxon>Eukaryota</taxon>
        <taxon>Fungi</taxon>
        <taxon>Dikarya</taxon>
        <taxon>Basidiomycota</taxon>
        <taxon>Agaricomycotina</taxon>
        <taxon>Agaricomycetes</taxon>
        <taxon>Agaricomycetidae</taxon>
        <taxon>Agaricales</taxon>
        <taxon>Agaricineae</taxon>
        <taxon>Strophariaceae</taxon>
        <taxon>Agrocybe</taxon>
    </lineage>
</organism>
<dbReference type="SUPFAM" id="SSF55658">
    <property type="entry name" value="L9 N-domain-like"/>
    <property type="match status" value="1"/>
</dbReference>
<reference evidence="3 4" key="1">
    <citation type="submission" date="2019-12" db="EMBL/GenBank/DDBJ databases">
        <authorList>
            <person name="Floudas D."/>
            <person name="Bentzer J."/>
            <person name="Ahren D."/>
            <person name="Johansson T."/>
            <person name="Persson P."/>
            <person name="Tunlid A."/>
        </authorList>
    </citation>
    <scope>NUCLEOTIDE SEQUENCE [LARGE SCALE GENOMIC DNA]</scope>
    <source>
        <strain evidence="3 4">CBS 102.39</strain>
    </source>
</reference>
<evidence type="ECO:0000313" key="4">
    <source>
        <dbReference type="Proteomes" id="UP000521872"/>
    </source>
</evidence>
<dbReference type="Proteomes" id="UP000521872">
    <property type="component" value="Unassembled WGS sequence"/>
</dbReference>
<accession>A0A8H4VJJ3</accession>
<dbReference type="Gene3D" id="3.40.970.10">
    <property type="entry name" value="Ribonuclease H1, N-terminal domain"/>
    <property type="match status" value="1"/>
</dbReference>
<evidence type="ECO:0000259" key="2">
    <source>
        <dbReference type="Pfam" id="PF01693"/>
    </source>
</evidence>
<feature type="region of interest" description="Disordered" evidence="1">
    <location>
        <begin position="41"/>
        <end position="64"/>
    </location>
</feature>
<dbReference type="Pfam" id="PF01693">
    <property type="entry name" value="Cauli_VI"/>
    <property type="match status" value="1"/>
</dbReference>
<feature type="domain" description="Ribonuclease H1 N-terminal" evidence="2">
    <location>
        <begin position="105"/>
        <end position="147"/>
    </location>
</feature>
<keyword evidence="4" id="KW-1185">Reference proteome</keyword>
<feature type="compositionally biased region" description="Polar residues" evidence="1">
    <location>
        <begin position="41"/>
        <end position="50"/>
    </location>
</feature>
<evidence type="ECO:0000313" key="3">
    <source>
        <dbReference type="EMBL" id="KAF4612163.1"/>
    </source>
</evidence>
<feature type="compositionally biased region" description="Polar residues" evidence="1">
    <location>
        <begin position="77"/>
        <end position="100"/>
    </location>
</feature>
<dbReference type="InterPro" id="IPR009027">
    <property type="entry name" value="Ribosomal_bL9/RNase_H1_N"/>
</dbReference>
<name>A0A8H4VJJ3_9AGAR</name>
<dbReference type="InterPro" id="IPR011320">
    <property type="entry name" value="RNase_H1_N"/>
</dbReference>
<dbReference type="EMBL" id="JAACJL010000057">
    <property type="protein sequence ID" value="KAF4612163.1"/>
    <property type="molecule type" value="Genomic_DNA"/>
</dbReference>
<dbReference type="InterPro" id="IPR037056">
    <property type="entry name" value="RNase_H1_N_sf"/>
</dbReference>
<proteinExistence type="predicted"/>
<sequence length="161" mass="16288">MVGPATVPSLTQVCDATVLALAAAIHRLALAIEGVHANQDPAPSTLTMSENAAEPAPVPAAPAIPAAPPALTAVSTGPLTANNVGPSPHTITQALSNHSGPSEGPWYTVTRGSNVGVFHQQGEATHLTLGVSGASFKRHNSKTEALNAYIHAWNLGGICVV</sequence>
<feature type="region of interest" description="Disordered" evidence="1">
    <location>
        <begin position="77"/>
        <end position="104"/>
    </location>
</feature>
<protein>
    <recommendedName>
        <fullName evidence="2">Ribonuclease H1 N-terminal domain-containing protein</fullName>
    </recommendedName>
</protein>